<feature type="active site" description="Proton donor/acceptor" evidence="7">
    <location>
        <position position="196"/>
    </location>
</feature>
<comment type="catalytic activity">
    <reaction evidence="1 7">
        <text>L-glutamate = D-glutamate</text>
        <dbReference type="Rhea" id="RHEA:12813"/>
        <dbReference type="ChEBI" id="CHEBI:29985"/>
        <dbReference type="ChEBI" id="CHEBI:29986"/>
        <dbReference type="EC" id="5.1.1.3"/>
    </reaction>
</comment>
<dbReference type="PANTHER" id="PTHR21198">
    <property type="entry name" value="GLUTAMATE RACEMASE"/>
    <property type="match status" value="1"/>
</dbReference>
<feature type="binding site" evidence="7">
    <location>
        <begin position="17"/>
        <end position="18"/>
    </location>
    <ligand>
        <name>substrate</name>
    </ligand>
</feature>
<evidence type="ECO:0000313" key="9">
    <source>
        <dbReference type="Proteomes" id="UP000242469"/>
    </source>
</evidence>
<dbReference type="InterPro" id="IPR001920">
    <property type="entry name" value="Asp/Glu_race"/>
</dbReference>
<feature type="binding site" evidence="7">
    <location>
        <begin position="197"/>
        <end position="198"/>
    </location>
    <ligand>
        <name>substrate</name>
    </ligand>
</feature>
<feature type="binding site" evidence="7">
    <location>
        <begin position="49"/>
        <end position="50"/>
    </location>
    <ligand>
        <name>substrate</name>
    </ligand>
</feature>
<dbReference type="InterPro" id="IPR004391">
    <property type="entry name" value="Glu_race"/>
</dbReference>
<dbReference type="PANTHER" id="PTHR21198:SF2">
    <property type="entry name" value="GLUTAMATE RACEMASE"/>
    <property type="match status" value="1"/>
</dbReference>
<dbReference type="EC" id="5.1.1.3" evidence="2 7"/>
<keyword evidence="6 7" id="KW-0961">Cell wall biogenesis/degradation</keyword>
<dbReference type="GO" id="GO:0009252">
    <property type="term" value="P:peptidoglycan biosynthetic process"/>
    <property type="evidence" value="ECO:0007669"/>
    <property type="project" value="UniProtKB-UniRule"/>
</dbReference>
<dbReference type="Pfam" id="PF01177">
    <property type="entry name" value="Asp_Glu_race"/>
    <property type="match status" value="1"/>
</dbReference>
<dbReference type="GO" id="GO:0008360">
    <property type="term" value="P:regulation of cell shape"/>
    <property type="evidence" value="ECO:0007669"/>
    <property type="project" value="UniProtKB-KW"/>
</dbReference>
<dbReference type="EMBL" id="FNRJ01000020">
    <property type="protein sequence ID" value="SEB12692.1"/>
    <property type="molecule type" value="Genomic_DNA"/>
</dbReference>
<dbReference type="AlphaFoldDB" id="A0A1H4GVL9"/>
<gene>
    <name evidence="7" type="primary">murI</name>
    <name evidence="8" type="ORF">SAMN02745729_1201</name>
</gene>
<dbReference type="UniPathway" id="UPA00219"/>
<evidence type="ECO:0000256" key="6">
    <source>
        <dbReference type="ARBA" id="ARBA00023316"/>
    </source>
</evidence>
<dbReference type="Proteomes" id="UP000242469">
    <property type="component" value="Unassembled WGS sequence"/>
</dbReference>
<comment type="similarity">
    <text evidence="7">Belongs to the aspartate/glutamate racemases family.</text>
</comment>
<name>A0A1H4GVL9_9GAMM</name>
<comment type="function">
    <text evidence="7">Provides the (R)-glutamate required for cell wall biosynthesis.</text>
</comment>
<dbReference type="STRING" id="1122198.SAMN02745729_1201"/>
<evidence type="ECO:0000256" key="3">
    <source>
        <dbReference type="ARBA" id="ARBA00022960"/>
    </source>
</evidence>
<keyword evidence="5 7" id="KW-0413">Isomerase</keyword>
<dbReference type="SUPFAM" id="SSF53681">
    <property type="entry name" value="Aspartate/glutamate racemase"/>
    <property type="match status" value="2"/>
</dbReference>
<reference evidence="9" key="1">
    <citation type="submission" date="2016-10" db="EMBL/GenBank/DDBJ databases">
        <authorList>
            <person name="Varghese N."/>
            <person name="Submissions S."/>
        </authorList>
    </citation>
    <scope>NUCLEOTIDE SEQUENCE [LARGE SCALE GENOMIC DNA]</scope>
    <source>
        <strain evidence="9">DSM 11526</strain>
    </source>
</reference>
<dbReference type="Gene3D" id="3.40.50.1860">
    <property type="match status" value="2"/>
</dbReference>
<evidence type="ECO:0000256" key="1">
    <source>
        <dbReference type="ARBA" id="ARBA00001602"/>
    </source>
</evidence>
<comment type="pathway">
    <text evidence="7">Cell wall biogenesis; peptidoglycan biosynthesis.</text>
</comment>
<dbReference type="NCBIfam" id="TIGR00067">
    <property type="entry name" value="glut_race"/>
    <property type="match status" value="1"/>
</dbReference>
<evidence type="ECO:0000313" key="8">
    <source>
        <dbReference type="EMBL" id="SEB12692.1"/>
    </source>
</evidence>
<keyword evidence="3 7" id="KW-0133">Cell shape</keyword>
<proteinExistence type="inferred from homology"/>
<dbReference type="GO" id="GO:0071555">
    <property type="term" value="P:cell wall organization"/>
    <property type="evidence" value="ECO:0007669"/>
    <property type="project" value="UniProtKB-KW"/>
</dbReference>
<dbReference type="RefSeq" id="WP_091827786.1">
    <property type="nucleotide sequence ID" value="NZ_FNRJ01000020.1"/>
</dbReference>
<dbReference type="FunFam" id="3.40.50.1860:FF:000001">
    <property type="entry name" value="Glutamate racemase"/>
    <property type="match status" value="1"/>
</dbReference>
<dbReference type="InterPro" id="IPR018187">
    <property type="entry name" value="Asp/Glu_racemase_AS_1"/>
</dbReference>
<keyword evidence="9" id="KW-1185">Reference proteome</keyword>
<dbReference type="OrthoDB" id="9801055at2"/>
<organism evidence="8 9">
    <name type="scientific">Marinobacterium iners DSM 11526</name>
    <dbReference type="NCBI Taxonomy" id="1122198"/>
    <lineage>
        <taxon>Bacteria</taxon>
        <taxon>Pseudomonadati</taxon>
        <taxon>Pseudomonadota</taxon>
        <taxon>Gammaproteobacteria</taxon>
        <taxon>Oceanospirillales</taxon>
        <taxon>Oceanospirillaceae</taxon>
        <taxon>Marinobacterium</taxon>
    </lineage>
</organism>
<dbReference type="GO" id="GO:0008881">
    <property type="term" value="F:glutamate racemase activity"/>
    <property type="evidence" value="ECO:0007669"/>
    <property type="project" value="UniProtKB-UniRule"/>
</dbReference>
<sequence length="286" mass="30753">MAKSVDSRSEYAIGVFDSGVGGLTVLNALRQALPEEHLVYLGDTARVPYGTKSALSVRRYAEQAVCALSSRQIKAIVVACNTASAMALEHLQACYPDLLVLGVIEPGADAACRVSQQGHIGVIATESTTNNQAYQKAILRLRPDARIRAQACSLFVALAEEGWHEGDLVEQIVARCLQPLLVADSQFPLDTLVLGCTHFPALRGAIAAVTGDDIQLVDSAQTTAEAVKCELEAKALQNKNQIRGSLTFLVTDGPERFARVATNFFNERIDPGSVELIDIQHYASEC</sequence>
<protein>
    <recommendedName>
        <fullName evidence="2 7">Glutamate racemase</fullName>
        <ecNumber evidence="2 7">5.1.1.3</ecNumber>
    </recommendedName>
</protein>
<dbReference type="HAMAP" id="MF_00258">
    <property type="entry name" value="Glu_racemase"/>
    <property type="match status" value="1"/>
</dbReference>
<keyword evidence="4 7" id="KW-0573">Peptidoglycan synthesis</keyword>
<feature type="active site" description="Proton donor/acceptor" evidence="7">
    <location>
        <position position="80"/>
    </location>
</feature>
<evidence type="ECO:0000256" key="2">
    <source>
        <dbReference type="ARBA" id="ARBA00013090"/>
    </source>
</evidence>
<dbReference type="PROSITE" id="PS00923">
    <property type="entry name" value="ASP_GLU_RACEMASE_1"/>
    <property type="match status" value="1"/>
</dbReference>
<dbReference type="PROSITE" id="PS00924">
    <property type="entry name" value="ASP_GLU_RACEMASE_2"/>
    <property type="match status" value="1"/>
</dbReference>
<accession>A0A1H4GVL9</accession>
<dbReference type="InterPro" id="IPR015942">
    <property type="entry name" value="Asp/Glu/hydantoin_racemase"/>
</dbReference>
<evidence type="ECO:0000256" key="5">
    <source>
        <dbReference type="ARBA" id="ARBA00023235"/>
    </source>
</evidence>
<evidence type="ECO:0000256" key="4">
    <source>
        <dbReference type="ARBA" id="ARBA00022984"/>
    </source>
</evidence>
<dbReference type="InterPro" id="IPR033134">
    <property type="entry name" value="Asp/Glu_racemase_AS_2"/>
</dbReference>
<feature type="binding site" evidence="7">
    <location>
        <begin position="81"/>
        <end position="82"/>
    </location>
    <ligand>
        <name>substrate</name>
    </ligand>
</feature>
<evidence type="ECO:0000256" key="7">
    <source>
        <dbReference type="HAMAP-Rule" id="MF_00258"/>
    </source>
</evidence>